<evidence type="ECO:0000313" key="2">
    <source>
        <dbReference type="Proteomes" id="UP001497680"/>
    </source>
</evidence>
<evidence type="ECO:0000313" key="1">
    <source>
        <dbReference type="EMBL" id="KAI6085863.1"/>
    </source>
</evidence>
<sequence>MNPQKFTLSLNLVHEPLNEDLLVHIIFVHGLQGHPYKTWLFEKNGSNQELLEPNLEAPSKTRKFVRKLSKLFTWTRVHPSATSRNEGSKPATVSESREERATESVFWPKDLLPHKCPQAKVWSWGYDTKVAKGIGQAVNKDHLYNYGMNLAQEIRRLYVLEQKPIIFVAHSLGGLVVKEALAYASQQERNDPQVYFAAHLTKAVIFFGTPHVGSKRLAKKGEALRKLASALGVDTNSRLLDSLALKNADLERSHDAFMNIKREWEIEVKSFQEALPWTGYNFSVLNEKVVPDESSHVHDNQDRRERLDADHFGMCKFSGKEDAKYAKVGPEVEEIYTRVAKTKFELEQQESLRKLEEVRQSLAFSDMEKGQQGIMTAIDNTCEWLTQNGTFKTWMDNDSKKDERLLWIKGRLGSGKSTLVKNTLEYISTSSDLLVTHFCPRGENSGEKYTLHRSHIGLLRAIVFKLLPRFPDQWDEMEKKYEIKSTRQIDISWGKVELEGILKSMFKVRRCFWTTIILDGLDECGARTAKRLVDFLGSLTVTAHEKESKLRVCFVSRTSLPLDRLLSHNPQILVDCNNQSDIVLYVNSKIPPATGDMPWDELKEIIIEKSSGVFLWVAVAIDMLLDKSDQGFAGQALINWVNKMPTELADLYVHIIKELSESEDRKASTQLFQWVLFSLRPLQVFELQGVLYMIDCTERGGPTRDYGTADSNYDQFVKRVRSLSRGLIEINDNSMQPDFSSSLPDENSFSPGVGSFENRKTIQPIHETVREFFINRDGFKHLDENMSNPIRSAHFTILMMSLDYCDQLQALERHNRSKVSSLLTNETNTVDPKDLSWNLDHRLKIVSDSLMSYAPIGASASVYAPSTRSNSSSERINHRQINETRGSTGSQSLYQTPDWHHDINDSFGVNIWPTNFKKEHERLTAKNLLKLSRITNNESSKSTPDWVRNYSIGRFIQDNLSVIDKPADDEAGSYPHTNYSSVRGRNLEAPPILLPYIEEMFPFHAIAHQNGKYDEDPDTEQLVNRLQDKSWSAWKRLRGDIPTSTTFAYFIAEWNLVSWARYIDDLDFNFCNPGGEFRFPIIVAAHKSNLEMIKFILNTVESFKLGLRLEHIHDFEDKVKRTVLHHTASKHDRTPLDVFLKKIPPKERKDAVNSRDIWGQTPLHIAVYNGSMGCAKALLRAGACRTALDGKGNTPLHLCSYSHEISSRMRDLLAEDKGSSPGEAYREIQNGDGFTPSQLRAESVAQRLLA</sequence>
<keyword evidence="2" id="KW-1185">Reference proteome</keyword>
<accession>A0ACC0CZN3</accession>
<protein>
    <submittedName>
        <fullName evidence="1">Uncharacterized protein</fullName>
    </submittedName>
</protein>
<proteinExistence type="predicted"/>
<organism evidence="1 2">
    <name type="scientific">Hypoxylon rubiginosum</name>
    <dbReference type="NCBI Taxonomy" id="110542"/>
    <lineage>
        <taxon>Eukaryota</taxon>
        <taxon>Fungi</taxon>
        <taxon>Dikarya</taxon>
        <taxon>Ascomycota</taxon>
        <taxon>Pezizomycotina</taxon>
        <taxon>Sordariomycetes</taxon>
        <taxon>Xylariomycetidae</taxon>
        <taxon>Xylariales</taxon>
        <taxon>Hypoxylaceae</taxon>
        <taxon>Hypoxylon</taxon>
    </lineage>
</organism>
<gene>
    <name evidence="1" type="ORF">F4821DRAFT_143598</name>
</gene>
<comment type="caution">
    <text evidence="1">The sequence shown here is derived from an EMBL/GenBank/DDBJ whole genome shotgun (WGS) entry which is preliminary data.</text>
</comment>
<dbReference type="EMBL" id="MU394321">
    <property type="protein sequence ID" value="KAI6085863.1"/>
    <property type="molecule type" value="Genomic_DNA"/>
</dbReference>
<dbReference type="Proteomes" id="UP001497680">
    <property type="component" value="Unassembled WGS sequence"/>
</dbReference>
<reference evidence="1 2" key="1">
    <citation type="journal article" date="2022" name="New Phytol.">
        <title>Ecological generalism drives hyperdiversity of secondary metabolite gene clusters in xylarialean endophytes.</title>
        <authorList>
            <person name="Franco M.E.E."/>
            <person name="Wisecaver J.H."/>
            <person name="Arnold A.E."/>
            <person name="Ju Y.M."/>
            <person name="Slot J.C."/>
            <person name="Ahrendt S."/>
            <person name="Moore L.P."/>
            <person name="Eastman K.E."/>
            <person name="Scott K."/>
            <person name="Konkel Z."/>
            <person name="Mondo S.J."/>
            <person name="Kuo A."/>
            <person name="Hayes R.D."/>
            <person name="Haridas S."/>
            <person name="Andreopoulos B."/>
            <person name="Riley R."/>
            <person name="LaButti K."/>
            <person name="Pangilinan J."/>
            <person name="Lipzen A."/>
            <person name="Amirebrahimi M."/>
            <person name="Yan J."/>
            <person name="Adam C."/>
            <person name="Keymanesh K."/>
            <person name="Ng V."/>
            <person name="Louie K."/>
            <person name="Northen T."/>
            <person name="Drula E."/>
            <person name="Henrissat B."/>
            <person name="Hsieh H.M."/>
            <person name="Youens-Clark K."/>
            <person name="Lutzoni F."/>
            <person name="Miadlikowska J."/>
            <person name="Eastwood D.C."/>
            <person name="Hamelin R.C."/>
            <person name="Grigoriev I.V."/>
            <person name="U'Ren J.M."/>
        </authorList>
    </citation>
    <scope>NUCLEOTIDE SEQUENCE [LARGE SCALE GENOMIC DNA]</scope>
    <source>
        <strain evidence="1 2">ER1909</strain>
    </source>
</reference>
<name>A0ACC0CZN3_9PEZI</name>